<protein>
    <submittedName>
        <fullName evidence="1">Uncharacterized protein</fullName>
    </submittedName>
</protein>
<name>A0A9P6SP23_9FUNG</name>
<dbReference type="EMBL" id="JAAAHW010003328">
    <property type="protein sequence ID" value="KAF9985048.1"/>
    <property type="molecule type" value="Genomic_DNA"/>
</dbReference>
<reference evidence="1" key="1">
    <citation type="journal article" date="2020" name="Fungal Divers.">
        <title>Resolving the Mortierellaceae phylogeny through synthesis of multi-gene phylogenetics and phylogenomics.</title>
        <authorList>
            <person name="Vandepol N."/>
            <person name="Liber J."/>
            <person name="Desiro A."/>
            <person name="Na H."/>
            <person name="Kennedy M."/>
            <person name="Barry K."/>
            <person name="Grigoriev I.V."/>
            <person name="Miller A.N."/>
            <person name="O'Donnell K."/>
            <person name="Stajich J.E."/>
            <person name="Bonito G."/>
        </authorList>
    </citation>
    <scope>NUCLEOTIDE SEQUENCE</scope>
    <source>
        <strain evidence="1">MES-2147</strain>
    </source>
</reference>
<dbReference type="AlphaFoldDB" id="A0A9P6SP23"/>
<sequence>MPSPVARLTLAPERKASPEICEIDEEMDGKFTKLGANKHAGTEQLSDFDEFPDHKSRKVKKMTADSVVVAV</sequence>
<evidence type="ECO:0000313" key="1">
    <source>
        <dbReference type="EMBL" id="KAF9985048.1"/>
    </source>
</evidence>
<evidence type="ECO:0000313" key="2">
    <source>
        <dbReference type="Proteomes" id="UP000749646"/>
    </source>
</evidence>
<comment type="caution">
    <text evidence="1">The sequence shown here is derived from an EMBL/GenBank/DDBJ whole genome shotgun (WGS) entry which is preliminary data.</text>
</comment>
<proteinExistence type="predicted"/>
<keyword evidence="2" id="KW-1185">Reference proteome</keyword>
<dbReference type="Proteomes" id="UP000749646">
    <property type="component" value="Unassembled WGS sequence"/>
</dbReference>
<accession>A0A9P6SP23</accession>
<organism evidence="1 2">
    <name type="scientific">Modicella reniformis</name>
    <dbReference type="NCBI Taxonomy" id="1440133"/>
    <lineage>
        <taxon>Eukaryota</taxon>
        <taxon>Fungi</taxon>
        <taxon>Fungi incertae sedis</taxon>
        <taxon>Mucoromycota</taxon>
        <taxon>Mortierellomycotina</taxon>
        <taxon>Mortierellomycetes</taxon>
        <taxon>Mortierellales</taxon>
        <taxon>Mortierellaceae</taxon>
        <taxon>Modicella</taxon>
    </lineage>
</organism>
<gene>
    <name evidence="1" type="ORF">BGZ65_011857</name>
</gene>